<organism evidence="2 3">
    <name type="scientific">Iphiclides podalirius</name>
    <name type="common">scarce swallowtail</name>
    <dbReference type="NCBI Taxonomy" id="110791"/>
    <lineage>
        <taxon>Eukaryota</taxon>
        <taxon>Metazoa</taxon>
        <taxon>Ecdysozoa</taxon>
        <taxon>Arthropoda</taxon>
        <taxon>Hexapoda</taxon>
        <taxon>Insecta</taxon>
        <taxon>Pterygota</taxon>
        <taxon>Neoptera</taxon>
        <taxon>Endopterygota</taxon>
        <taxon>Lepidoptera</taxon>
        <taxon>Glossata</taxon>
        <taxon>Ditrysia</taxon>
        <taxon>Papilionoidea</taxon>
        <taxon>Papilionidae</taxon>
        <taxon>Papilioninae</taxon>
        <taxon>Iphiclides</taxon>
    </lineage>
</organism>
<feature type="region of interest" description="Disordered" evidence="1">
    <location>
        <begin position="96"/>
        <end position="144"/>
    </location>
</feature>
<dbReference type="EMBL" id="OW152819">
    <property type="protein sequence ID" value="CAH2073296.1"/>
    <property type="molecule type" value="Genomic_DNA"/>
</dbReference>
<accession>A0ABN8J107</accession>
<sequence length="212" mass="23354">MFGCEALIRRADVRARIRKIRGPVGNGNVSRGEILLTGERAPAMGYVGFPKLHRFTYANRDGLPATRVPNWHRDPPISIAHRGQFRIGISTAHSRRGYPVPRQRERGNAQASMNGPNEPAGLGGTALRPSPIHPRLEMPALTDPTHRIPSECAFETHAREKGGQLYRTACSMNLRVSSIALRVTVKADIPPLIFNQPQAKIHITEKGRAVAL</sequence>
<evidence type="ECO:0000313" key="3">
    <source>
        <dbReference type="Proteomes" id="UP000837857"/>
    </source>
</evidence>
<proteinExistence type="predicted"/>
<protein>
    <submittedName>
        <fullName evidence="2">Uncharacterized protein</fullName>
    </submittedName>
</protein>
<feature type="non-terminal residue" evidence="2">
    <location>
        <position position="212"/>
    </location>
</feature>
<name>A0ABN8J107_9NEOP</name>
<evidence type="ECO:0000313" key="2">
    <source>
        <dbReference type="EMBL" id="CAH2073296.1"/>
    </source>
</evidence>
<evidence type="ECO:0000256" key="1">
    <source>
        <dbReference type="SAM" id="MobiDB-lite"/>
    </source>
</evidence>
<reference evidence="2" key="1">
    <citation type="submission" date="2022-03" db="EMBL/GenBank/DDBJ databases">
        <authorList>
            <person name="Martin H S."/>
        </authorList>
    </citation>
    <scope>NUCLEOTIDE SEQUENCE</scope>
</reference>
<keyword evidence="3" id="KW-1185">Reference proteome</keyword>
<dbReference type="Proteomes" id="UP000837857">
    <property type="component" value="Chromosome 7"/>
</dbReference>
<gene>
    <name evidence="2" type="ORF">IPOD504_LOCUS15573</name>
</gene>